<dbReference type="PROSITE" id="PS01031">
    <property type="entry name" value="SHSP"/>
    <property type="match status" value="1"/>
</dbReference>
<evidence type="ECO:0000259" key="3">
    <source>
        <dbReference type="PROSITE" id="PS01031"/>
    </source>
</evidence>
<evidence type="ECO:0000313" key="5">
    <source>
        <dbReference type="Proteomes" id="UP000465866"/>
    </source>
</evidence>
<dbReference type="Gene3D" id="2.60.40.790">
    <property type="match status" value="1"/>
</dbReference>
<accession>A0A7I7KZ65</accession>
<evidence type="ECO:0000256" key="1">
    <source>
        <dbReference type="PROSITE-ProRule" id="PRU00285"/>
    </source>
</evidence>
<proteinExistence type="inferred from homology"/>
<dbReference type="CDD" id="cd06464">
    <property type="entry name" value="ACD_sHsps-like"/>
    <property type="match status" value="1"/>
</dbReference>
<keyword evidence="5" id="KW-1185">Reference proteome</keyword>
<dbReference type="InterPro" id="IPR031107">
    <property type="entry name" value="Small_HSP"/>
</dbReference>
<dbReference type="SUPFAM" id="SSF49764">
    <property type="entry name" value="HSP20-like chaperones"/>
    <property type="match status" value="1"/>
</dbReference>
<dbReference type="Pfam" id="PF00011">
    <property type="entry name" value="HSP20"/>
    <property type="match status" value="1"/>
</dbReference>
<sequence length="174" mass="19246">MARGKGQTEVATMLMRTDPFRELDRFTQQVLGTAARPAVMPMDAWREGDQFHVEFDLPGVNPDSLDLDIENNVVTVRAERAPVDPSREMLAAERPRGVFSRQLVLGSNLDTGRITADYCDGVLRLVIPVAEKAKPRKITVNRSDAGQVIDDTRVITENGDPVRDFTAAKEPVSV</sequence>
<gene>
    <name evidence="4" type="ORF">MCOO_32380</name>
</gene>
<feature type="domain" description="SHSP" evidence="3">
    <location>
        <begin position="33"/>
        <end position="143"/>
    </location>
</feature>
<comment type="similarity">
    <text evidence="1 2">Belongs to the small heat shock protein (HSP20) family.</text>
</comment>
<evidence type="ECO:0000313" key="4">
    <source>
        <dbReference type="EMBL" id="BBX47223.1"/>
    </source>
</evidence>
<dbReference type="Proteomes" id="UP000465866">
    <property type="component" value="Chromosome"/>
</dbReference>
<evidence type="ECO:0000256" key="2">
    <source>
        <dbReference type="RuleBase" id="RU003616"/>
    </source>
</evidence>
<dbReference type="EMBL" id="AP022569">
    <property type="protein sequence ID" value="BBX47223.1"/>
    <property type="molecule type" value="Genomic_DNA"/>
</dbReference>
<dbReference type="AlphaFoldDB" id="A0A7I7KZ65"/>
<protein>
    <submittedName>
        <fullName evidence="4">18 kDa antigen (HSP 16.7)</fullName>
    </submittedName>
</protein>
<dbReference type="KEGG" id="mcoo:MCOO_32380"/>
<organism evidence="4 5">
    <name type="scientific">Mycobacterium cookii</name>
    <dbReference type="NCBI Taxonomy" id="1775"/>
    <lineage>
        <taxon>Bacteria</taxon>
        <taxon>Bacillati</taxon>
        <taxon>Actinomycetota</taxon>
        <taxon>Actinomycetes</taxon>
        <taxon>Mycobacteriales</taxon>
        <taxon>Mycobacteriaceae</taxon>
        <taxon>Mycobacterium</taxon>
    </lineage>
</organism>
<dbReference type="PANTHER" id="PTHR11527">
    <property type="entry name" value="HEAT-SHOCK PROTEIN 20 FAMILY MEMBER"/>
    <property type="match status" value="1"/>
</dbReference>
<dbReference type="InterPro" id="IPR002068">
    <property type="entry name" value="A-crystallin/Hsp20_dom"/>
</dbReference>
<dbReference type="InterPro" id="IPR008978">
    <property type="entry name" value="HSP20-like_chaperone"/>
</dbReference>
<name>A0A7I7KZ65_9MYCO</name>
<reference evidence="4 5" key="1">
    <citation type="journal article" date="2019" name="Emerg. Microbes Infect.">
        <title>Comprehensive subspecies identification of 175 nontuberculous mycobacteria species based on 7547 genomic profiles.</title>
        <authorList>
            <person name="Matsumoto Y."/>
            <person name="Kinjo T."/>
            <person name="Motooka D."/>
            <person name="Nabeya D."/>
            <person name="Jung N."/>
            <person name="Uechi K."/>
            <person name="Horii T."/>
            <person name="Iida T."/>
            <person name="Fujita J."/>
            <person name="Nakamura S."/>
        </authorList>
    </citation>
    <scope>NUCLEOTIDE SEQUENCE [LARGE SCALE GENOMIC DNA]</scope>
    <source>
        <strain evidence="4 5">JCM 12404</strain>
    </source>
</reference>